<name>A0A0A8ZEF6_ARUDO</name>
<accession>A0A0A8ZEF6</accession>
<reference evidence="1" key="1">
    <citation type="submission" date="2014-09" db="EMBL/GenBank/DDBJ databases">
        <authorList>
            <person name="Magalhaes I.L.F."/>
            <person name="Oliveira U."/>
            <person name="Santos F.R."/>
            <person name="Vidigal T.H.D.A."/>
            <person name="Brescovit A.D."/>
            <person name="Santos A.J."/>
        </authorList>
    </citation>
    <scope>NUCLEOTIDE SEQUENCE</scope>
    <source>
        <tissue evidence="1">Shoot tissue taken approximately 20 cm above the soil surface</tissue>
    </source>
</reference>
<dbReference type="EMBL" id="GBRH01261842">
    <property type="protein sequence ID" value="JAD36053.1"/>
    <property type="molecule type" value="Transcribed_RNA"/>
</dbReference>
<dbReference type="AlphaFoldDB" id="A0A0A8ZEF6"/>
<organism evidence="1">
    <name type="scientific">Arundo donax</name>
    <name type="common">Giant reed</name>
    <name type="synonym">Donax arundinaceus</name>
    <dbReference type="NCBI Taxonomy" id="35708"/>
    <lineage>
        <taxon>Eukaryota</taxon>
        <taxon>Viridiplantae</taxon>
        <taxon>Streptophyta</taxon>
        <taxon>Embryophyta</taxon>
        <taxon>Tracheophyta</taxon>
        <taxon>Spermatophyta</taxon>
        <taxon>Magnoliopsida</taxon>
        <taxon>Liliopsida</taxon>
        <taxon>Poales</taxon>
        <taxon>Poaceae</taxon>
        <taxon>PACMAD clade</taxon>
        <taxon>Arundinoideae</taxon>
        <taxon>Arundineae</taxon>
        <taxon>Arundo</taxon>
    </lineage>
</organism>
<proteinExistence type="predicted"/>
<sequence length="43" mass="5502">MYHQRALEKENREQVWNLQESIYMFQLHVFFFLRSKDKVRKEV</sequence>
<reference evidence="1" key="2">
    <citation type="journal article" date="2015" name="Data Brief">
        <title>Shoot transcriptome of the giant reed, Arundo donax.</title>
        <authorList>
            <person name="Barrero R.A."/>
            <person name="Guerrero F.D."/>
            <person name="Moolhuijzen P."/>
            <person name="Goolsby J.A."/>
            <person name="Tidwell J."/>
            <person name="Bellgard S.E."/>
            <person name="Bellgard M.I."/>
        </authorList>
    </citation>
    <scope>NUCLEOTIDE SEQUENCE</scope>
    <source>
        <tissue evidence="1">Shoot tissue taken approximately 20 cm above the soil surface</tissue>
    </source>
</reference>
<protein>
    <submittedName>
        <fullName evidence="1">Uncharacterized protein</fullName>
    </submittedName>
</protein>
<evidence type="ECO:0000313" key="1">
    <source>
        <dbReference type="EMBL" id="JAD36053.1"/>
    </source>
</evidence>